<dbReference type="PANTHER" id="PTHR33360">
    <property type="entry name" value="TRANSPOSASE FOR INSERTION SEQUENCE ELEMENT IS200"/>
    <property type="match status" value="1"/>
</dbReference>
<dbReference type="PANTHER" id="PTHR33360:SF2">
    <property type="entry name" value="TRANSPOSASE FOR INSERTION SEQUENCE ELEMENT IS200"/>
    <property type="match status" value="1"/>
</dbReference>
<dbReference type="Proteomes" id="UP000198561">
    <property type="component" value="Unassembled WGS sequence"/>
</dbReference>
<dbReference type="SUPFAM" id="SSF143422">
    <property type="entry name" value="Transposase IS200-like"/>
    <property type="match status" value="1"/>
</dbReference>
<organism evidence="2 3">
    <name type="scientific">Chryseobacterium culicis</name>
    <dbReference type="NCBI Taxonomy" id="680127"/>
    <lineage>
        <taxon>Bacteria</taxon>
        <taxon>Pseudomonadati</taxon>
        <taxon>Bacteroidota</taxon>
        <taxon>Flavobacteriia</taxon>
        <taxon>Flavobacteriales</taxon>
        <taxon>Weeksellaceae</taxon>
        <taxon>Chryseobacterium group</taxon>
        <taxon>Chryseobacterium</taxon>
    </lineage>
</organism>
<proteinExistence type="predicted"/>
<dbReference type="NCBIfam" id="NF033573">
    <property type="entry name" value="transpos_IS200"/>
    <property type="match status" value="1"/>
</dbReference>
<dbReference type="OrthoDB" id="9797997at2"/>
<accession>A0A1H6H4F9</accession>
<dbReference type="Pfam" id="PF01797">
    <property type="entry name" value="Y1_Tnp"/>
    <property type="match status" value="1"/>
</dbReference>
<evidence type="ECO:0000313" key="3">
    <source>
        <dbReference type="Proteomes" id="UP000198561"/>
    </source>
</evidence>
<evidence type="ECO:0000259" key="1">
    <source>
        <dbReference type="SMART" id="SM01321"/>
    </source>
</evidence>
<dbReference type="EMBL" id="FNWQ01000001">
    <property type="protein sequence ID" value="SEH29064.1"/>
    <property type="molecule type" value="Genomic_DNA"/>
</dbReference>
<dbReference type="GO" id="GO:0006313">
    <property type="term" value="P:DNA transposition"/>
    <property type="evidence" value="ECO:0007669"/>
    <property type="project" value="InterPro"/>
</dbReference>
<dbReference type="SMART" id="SM01321">
    <property type="entry name" value="Y1_Tnp"/>
    <property type="match status" value="1"/>
</dbReference>
<reference evidence="2 3" key="1">
    <citation type="submission" date="2016-10" db="EMBL/GenBank/DDBJ databases">
        <authorList>
            <person name="de Groot N.N."/>
        </authorList>
    </citation>
    <scope>NUCLEOTIDE SEQUENCE [LARGE SCALE GENOMIC DNA]</scope>
    <source>
        <strain evidence="2 3">DSM 23031</strain>
    </source>
</reference>
<feature type="domain" description="Transposase IS200-like" evidence="1">
    <location>
        <begin position="3"/>
        <end position="118"/>
    </location>
</feature>
<dbReference type="GO" id="GO:0003677">
    <property type="term" value="F:DNA binding"/>
    <property type="evidence" value="ECO:0007669"/>
    <property type="project" value="InterPro"/>
</dbReference>
<dbReference type="InterPro" id="IPR036515">
    <property type="entry name" value="Transposase_17_sf"/>
</dbReference>
<sequence length="142" mass="17032">MAFIKIYIHLVFSTRNRDPFLNTFDIRLKVWKHIKEYATEKGIFLDMINGYSDHCHCLISLGSDQNIEKVVQLLKGESSHWINKNQLTIGKFSWQDEYFAVSVSESMVENVRNYIKNQEKHHQKKSFGEEYKEFIERYNFKM</sequence>
<dbReference type="RefSeq" id="WP_089690070.1">
    <property type="nucleotide sequence ID" value="NZ_DALZIY010000001.1"/>
</dbReference>
<dbReference type="GO" id="GO:0004803">
    <property type="term" value="F:transposase activity"/>
    <property type="evidence" value="ECO:0007669"/>
    <property type="project" value="InterPro"/>
</dbReference>
<dbReference type="Gene3D" id="3.30.70.1290">
    <property type="entry name" value="Transposase IS200-like"/>
    <property type="match status" value="1"/>
</dbReference>
<dbReference type="STRING" id="680127.SAMN05421593_0888"/>
<gene>
    <name evidence="2" type="ORF">SAMN05421593_0888</name>
</gene>
<protein>
    <submittedName>
        <fullName evidence="2">REP element-mobilizing transposase RayT</fullName>
    </submittedName>
</protein>
<name>A0A1H6H4F9_CHRCI</name>
<dbReference type="AlphaFoldDB" id="A0A1H6H4F9"/>
<evidence type="ECO:0000313" key="2">
    <source>
        <dbReference type="EMBL" id="SEH29064.1"/>
    </source>
</evidence>
<dbReference type="InterPro" id="IPR002686">
    <property type="entry name" value="Transposase_17"/>
</dbReference>